<dbReference type="Pfam" id="PF04112">
    <property type="entry name" value="Mak10"/>
    <property type="match status" value="1"/>
</dbReference>
<evidence type="ECO:0000259" key="4">
    <source>
        <dbReference type="Pfam" id="PF04112"/>
    </source>
</evidence>
<reference evidence="6 7" key="1">
    <citation type="submission" date="2014-02" db="EMBL/GenBank/DDBJ databases">
        <title>The genome sequence of the entomopathogenic fungus Metarhizium robertsii ARSEF 2575.</title>
        <authorList>
            <person name="Giuliano Garisto Donzelli B."/>
            <person name="Roe B.A."/>
            <person name="Macmil S.L."/>
            <person name="Krasnoff S.B."/>
            <person name="Gibson D.M."/>
        </authorList>
    </citation>
    <scope>NUCLEOTIDE SEQUENCE [LARGE SCALE GENOMIC DNA]</scope>
    <source>
        <strain evidence="6 7">ARSEF 2575</strain>
    </source>
</reference>
<evidence type="ECO:0000256" key="3">
    <source>
        <dbReference type="ARBA" id="ARBA00022490"/>
    </source>
</evidence>
<dbReference type="GO" id="GO:0031417">
    <property type="term" value="C:NatC complex"/>
    <property type="evidence" value="ECO:0007669"/>
    <property type="project" value="InterPro"/>
</dbReference>
<evidence type="ECO:0000313" key="7">
    <source>
        <dbReference type="Proteomes" id="UP000030151"/>
    </source>
</evidence>
<proteinExistence type="inferred from homology"/>
<comment type="subcellular location">
    <subcellularLocation>
        <location evidence="1">Cytoplasm</location>
    </subcellularLocation>
</comment>
<organism evidence="6 7">
    <name type="scientific">Metarhizium robertsii</name>
    <dbReference type="NCBI Taxonomy" id="568076"/>
    <lineage>
        <taxon>Eukaryota</taxon>
        <taxon>Fungi</taxon>
        <taxon>Dikarya</taxon>
        <taxon>Ascomycota</taxon>
        <taxon>Pezizomycotina</taxon>
        <taxon>Sordariomycetes</taxon>
        <taxon>Hypocreomycetidae</taxon>
        <taxon>Hypocreales</taxon>
        <taxon>Clavicipitaceae</taxon>
        <taxon>Metarhizium</taxon>
    </lineage>
</organism>
<dbReference type="InterPro" id="IPR007244">
    <property type="entry name" value="Naa35_N"/>
</dbReference>
<protein>
    <submittedName>
        <fullName evidence="6">Subunit of the NatC N(Alpha)-terminal acetyltransferase</fullName>
    </submittedName>
</protein>
<dbReference type="PANTHER" id="PTHR21373:SF0">
    <property type="entry name" value="N-ALPHA-ACETYLTRANSFERASE 35, NATC AUXILIARY SUBUNIT"/>
    <property type="match status" value="1"/>
</dbReference>
<dbReference type="EMBL" id="JELW01000016">
    <property type="protein sequence ID" value="EXU99798.1"/>
    <property type="molecule type" value="Genomic_DNA"/>
</dbReference>
<keyword evidence="3" id="KW-0963">Cytoplasm</keyword>
<sequence>MADHGIGAADELSQLSLGGHGPEPPMPPPNLRTAGIIATDISDNFAAAVRSMYLAWWGNIVQMASSHFLTPSPPWKSIMDPKMDSGCVQPGEEFEVLYDVSRPLLPEEVLGIMDQLLCHEMSWHLGYPLSQTIFTSVYVDALLMPAPGSIRQAKFIRNGHQDVNQEPMLDILRAYCLGMLKACGHVNERIKSEHFYEEEDFVPNTYNRTLLTEFPTQDVKDVLKAARETVESLKGSIPDSVSEALTSRLDLRYIFLDATESPQYLKNLPKARLPWEEAIAILPRISSTHSLTKSVEDAFSTKLQRKLASTMPPRPIVQLKFDDAFNHLSRLLKDGLDVIGVLEYTNSQCLQNFVYTFQSKKPQPMVYVRTLLQTFLFNAMEILGSMSIRQLLDDDLSIITLPANPFLDRDNDEIEAVHDPRFVMSQQMELFRQKAAQPFLDIFRTACQNRCRVRRTLCHLIRDWENLQVDAEDIDQILQIKTKEPPLLQRSTLGLSPVETYSLPLSSWTYLYKLQQMEAIVQLGFELEVYQADELAGMYWYLNYLAKSRLQHTERIKTFVVRQATTVRSLHTIDPSQEAQLQRSLAYMRLSLMQAAVTWELSDALSCIYTVLNRYAIVKPPPRPYSNDQLRYDLRMRPFASIGLPSLPSFEEFTLGTKQPDTSTEELLEYAERAATGAKRGFETLSKYSAEDSFSVGSHEAWTASVKGALKACIAAGVAISSLQKALRRTVGDNGTGDVLHVTATVPTPDKAYHEWWIVPRIVPVVTMEMGN</sequence>
<dbReference type="AlphaFoldDB" id="A0A014NDA9"/>
<dbReference type="InterPro" id="IPR057983">
    <property type="entry name" value="NAA35-like_N"/>
</dbReference>
<feature type="domain" description="NAA35-like N-terminal" evidence="4">
    <location>
        <begin position="78"/>
        <end position="220"/>
    </location>
</feature>
<feature type="domain" description="NAA35-like TPR repeats" evidence="5">
    <location>
        <begin position="340"/>
        <end position="725"/>
    </location>
</feature>
<dbReference type="HOGENOM" id="CLU_011757_0_0_1"/>
<dbReference type="InterPro" id="IPR057982">
    <property type="entry name" value="TPR_NAA35"/>
</dbReference>
<gene>
    <name evidence="6" type="ORF">X797_006927</name>
</gene>
<dbReference type="Proteomes" id="UP000030151">
    <property type="component" value="Unassembled WGS sequence"/>
</dbReference>
<name>A0A014NDA9_9HYPO</name>
<evidence type="ECO:0000259" key="5">
    <source>
        <dbReference type="Pfam" id="PF25789"/>
    </source>
</evidence>
<evidence type="ECO:0000256" key="2">
    <source>
        <dbReference type="ARBA" id="ARBA00006289"/>
    </source>
</evidence>
<keyword evidence="6" id="KW-0808">Transferase</keyword>
<dbReference type="OrthoDB" id="269405at2759"/>
<dbReference type="Pfam" id="PF25789">
    <property type="entry name" value="TPR_NAA35"/>
    <property type="match status" value="1"/>
</dbReference>
<evidence type="ECO:0000256" key="1">
    <source>
        <dbReference type="ARBA" id="ARBA00004496"/>
    </source>
</evidence>
<accession>A0A014NDA9</accession>
<dbReference type="PANTHER" id="PTHR21373">
    <property type="entry name" value="GLUCOSE REPRESSIBLE PROTEIN MAK10"/>
    <property type="match status" value="1"/>
</dbReference>
<comment type="similarity">
    <text evidence="2">Belongs to the MAK10 family.</text>
</comment>
<comment type="caution">
    <text evidence="6">The sequence shown here is derived from an EMBL/GenBank/DDBJ whole genome shotgun (WGS) entry which is preliminary data.</text>
</comment>
<evidence type="ECO:0000313" key="6">
    <source>
        <dbReference type="EMBL" id="EXU99798.1"/>
    </source>
</evidence>
<dbReference type="eggNOG" id="KOG2343">
    <property type="taxonomic scope" value="Eukaryota"/>
</dbReference>
<dbReference type="GO" id="GO:0016740">
    <property type="term" value="F:transferase activity"/>
    <property type="evidence" value="ECO:0007669"/>
    <property type="project" value="UniProtKB-KW"/>
</dbReference>